<dbReference type="RefSeq" id="WP_344069571.1">
    <property type="nucleotide sequence ID" value="NZ_BAAAPN010000107.1"/>
</dbReference>
<feature type="domain" description="YprB ribonuclease H-like" evidence="7">
    <location>
        <begin position="314"/>
        <end position="508"/>
    </location>
</feature>
<dbReference type="InterPro" id="IPR041679">
    <property type="entry name" value="DNA2/NAM7-like_C"/>
</dbReference>
<name>A0ABN2L7Z0_9MICO</name>
<feature type="domain" description="DNA2/NAM7 helicase-like C-terminal" evidence="6">
    <location>
        <begin position="1002"/>
        <end position="1180"/>
    </location>
</feature>
<dbReference type="PANTHER" id="PTHR43788:SF8">
    <property type="entry name" value="DNA-BINDING PROTEIN SMUBP-2"/>
    <property type="match status" value="1"/>
</dbReference>
<sequence length="1224" mass="132106">MFLMPGESRAIISASDLRQAASCEWGLLVGFDAVLGRRQAQEVETDALFERTLALGMAHEQQVLRELSRERRVVQIARPRLTRPGLAAAAADTVEALEGEADVVYQAAFAGERFVGFADFLVRGDDGRWQVWDTKLARAASVAALLQLAAYGDQLWAMGVPVADDVVLALGSGERERYPLSVIAPVYAGRRERVLMLLDTHQDSGEPAQWGEPGVHACGRCPACTAELRATNDVLLVAGVYPSQRKKLLAAGVTTMADLAARDEPVPDLPDGRLARIRAQARLQLAQEATGEVRAELIDPAALAAIPPPSPGDIFFDFEGDPMWTEPGSGRWGLEYLFGIVETPASPGLAPPFRAFWAHDRAQERQALIDFLAYVAARRAEYPNLHIYHYADYERSRLLTLAARYGTGEAEVDQLLRDGVLVDLYAVVRAGVRVSQDSYSIKKLEPLYMGDDLRVGSVATGGESVVAYHEFVQAGIEGRHDEAAQRLEAIRAYNEYDCLSTLRLRDWLLGQAEAEGVLPSIGSTPEPPAPSSEAVPKPSRWERAEALEARLRALTDTISDIERTDDEQALALIAAAVQFNRREEKPHWWRHFDRLRHPVDEWAGQAEVLHITAAEVVNGWEVPAGRRTFARTLRLTGHPGRGSRPIRPGAGFGVLYDVPPPQPLAGAAAPGARVVETKVTIAEVSEDTDGLITLVAIEGLPQKYSPFDDLPLALTPEAPPGTSNLDAAIADIAESVADTWPHLPPGPALDILRRRPPRLSAASSAPGPDDRSATAGLPAAGPGDRSATGGPPATEVGTLPAPDGTPYQFVRAIRTAIERVDNSYLAVQGPPGTGKTYVAAHVIADLVSTRQWAIGVVAQSHAAVENVLDALVKAGLDPDLIGKFAPDRPASAWHRFERRDADTVAFAADRAESGYVIGGTAYDFTNPKRFARGQLDLLVVDEAGQYSLANTLACSVVADRLLLLGDPQQLAEVSQGIHPEPIDTSALGWLMAGQETIDPRFGYFLSTTWRMHPALAERVSHLSYAGSLTAEPSVTTARRLAGLAPGVHVEHVEHDGNTVDSPEEAGAIARSIHDLIGREWLDPDEAEAPRPLRQSDIRVVTPYNAQVHRLRAVLDAAGLTQVAAGTVDKFQGQEGAVVYVSMAASARTDVSRGMGFLLQRNRLNVALSRAKWAAIVVCSPELTDFTPASPRELLLLGAFLQLTAQAPSAGELLTEPKIRQPTLF</sequence>
<dbReference type="EMBL" id="BAAAPN010000107">
    <property type="protein sequence ID" value="GAA1777737.1"/>
    <property type="molecule type" value="Genomic_DNA"/>
</dbReference>
<proteinExistence type="predicted"/>
<dbReference type="CDD" id="cd18808">
    <property type="entry name" value="SF1_C_Upf1"/>
    <property type="match status" value="1"/>
</dbReference>
<accession>A0ABN2L7Z0</accession>
<dbReference type="Pfam" id="PF13087">
    <property type="entry name" value="AAA_12"/>
    <property type="match status" value="1"/>
</dbReference>
<evidence type="ECO:0000256" key="4">
    <source>
        <dbReference type="ARBA" id="ARBA00022840"/>
    </source>
</evidence>
<keyword evidence="1" id="KW-0547">Nucleotide-binding</keyword>
<evidence type="ECO:0000259" key="7">
    <source>
        <dbReference type="Pfam" id="PF13482"/>
    </source>
</evidence>
<keyword evidence="9" id="KW-1185">Reference proteome</keyword>
<organism evidence="8 9">
    <name type="scientific">Nostocoides vanveenii</name>
    <dbReference type="NCBI Taxonomy" id="330835"/>
    <lineage>
        <taxon>Bacteria</taxon>
        <taxon>Bacillati</taxon>
        <taxon>Actinomycetota</taxon>
        <taxon>Actinomycetes</taxon>
        <taxon>Micrococcales</taxon>
        <taxon>Intrasporangiaceae</taxon>
        <taxon>Nostocoides</taxon>
    </lineage>
</organism>
<dbReference type="CDD" id="cd17934">
    <property type="entry name" value="DEXXQc_Upf1-like"/>
    <property type="match status" value="1"/>
</dbReference>
<comment type="caution">
    <text evidence="8">The sequence shown here is derived from an EMBL/GenBank/DDBJ whole genome shotgun (WGS) entry which is preliminary data.</text>
</comment>
<feature type="region of interest" description="Disordered" evidence="5">
    <location>
        <begin position="739"/>
        <end position="804"/>
    </location>
</feature>
<evidence type="ECO:0000259" key="6">
    <source>
        <dbReference type="Pfam" id="PF13087"/>
    </source>
</evidence>
<gene>
    <name evidence="8" type="ORF">GCM10009810_38440</name>
</gene>
<dbReference type="SUPFAM" id="SSF52540">
    <property type="entry name" value="P-loop containing nucleoside triphosphate hydrolases"/>
    <property type="match status" value="1"/>
</dbReference>
<evidence type="ECO:0000256" key="3">
    <source>
        <dbReference type="ARBA" id="ARBA00022806"/>
    </source>
</evidence>
<evidence type="ECO:0000256" key="2">
    <source>
        <dbReference type="ARBA" id="ARBA00022801"/>
    </source>
</evidence>
<feature type="region of interest" description="Disordered" evidence="5">
    <location>
        <begin position="518"/>
        <end position="539"/>
    </location>
</feature>
<dbReference type="Proteomes" id="UP001501475">
    <property type="component" value="Unassembled WGS sequence"/>
</dbReference>
<dbReference type="Pfam" id="PF13482">
    <property type="entry name" value="RNase_H_2"/>
    <property type="match status" value="1"/>
</dbReference>
<dbReference type="NCBIfam" id="TIGR03491">
    <property type="entry name" value="TM0106 family RecB-like putative nuclease"/>
    <property type="match status" value="1"/>
</dbReference>
<dbReference type="Gene3D" id="3.40.50.300">
    <property type="entry name" value="P-loop containing nucleotide triphosphate hydrolases"/>
    <property type="match status" value="2"/>
</dbReference>
<keyword evidence="3" id="KW-0347">Helicase</keyword>
<dbReference type="InterPro" id="IPR038720">
    <property type="entry name" value="YprB_RNase_H-like_dom"/>
</dbReference>
<evidence type="ECO:0000256" key="5">
    <source>
        <dbReference type="SAM" id="MobiDB-lite"/>
    </source>
</evidence>
<evidence type="ECO:0000256" key="1">
    <source>
        <dbReference type="ARBA" id="ARBA00022741"/>
    </source>
</evidence>
<reference evidence="8 9" key="1">
    <citation type="journal article" date="2019" name="Int. J. Syst. Evol. Microbiol.">
        <title>The Global Catalogue of Microorganisms (GCM) 10K type strain sequencing project: providing services to taxonomists for standard genome sequencing and annotation.</title>
        <authorList>
            <consortium name="The Broad Institute Genomics Platform"/>
            <consortium name="The Broad Institute Genome Sequencing Center for Infectious Disease"/>
            <person name="Wu L."/>
            <person name="Ma J."/>
        </authorList>
    </citation>
    <scope>NUCLEOTIDE SEQUENCE [LARGE SCALE GENOMIC DNA]</scope>
    <source>
        <strain evidence="8 9">JCM 15591</strain>
    </source>
</reference>
<dbReference type="Pfam" id="PF13245">
    <property type="entry name" value="AAA_19"/>
    <property type="match status" value="1"/>
</dbReference>
<dbReference type="InterPro" id="IPR050534">
    <property type="entry name" value="Coronavir_polyprotein_1ab"/>
</dbReference>
<evidence type="ECO:0000313" key="8">
    <source>
        <dbReference type="EMBL" id="GAA1777737.1"/>
    </source>
</evidence>
<dbReference type="InterPro" id="IPR027417">
    <property type="entry name" value="P-loop_NTPase"/>
</dbReference>
<keyword evidence="4" id="KW-0067">ATP-binding</keyword>
<keyword evidence="2" id="KW-0378">Hydrolase</keyword>
<evidence type="ECO:0000313" key="9">
    <source>
        <dbReference type="Proteomes" id="UP001501475"/>
    </source>
</evidence>
<protein>
    <submittedName>
        <fullName evidence="8">TM0106 family RecB-like putative nuclease</fullName>
    </submittedName>
</protein>
<dbReference type="PANTHER" id="PTHR43788">
    <property type="entry name" value="DNA2/NAM7 HELICASE FAMILY MEMBER"/>
    <property type="match status" value="1"/>
</dbReference>
<dbReference type="InterPro" id="IPR019993">
    <property type="entry name" value="RecB_nuclease_TM0106_put"/>
</dbReference>
<dbReference type="InterPro" id="IPR047187">
    <property type="entry name" value="SF1_C_Upf1"/>
</dbReference>